<comment type="caution">
    <text evidence="1">The sequence shown here is derived from an EMBL/GenBank/DDBJ whole genome shotgun (WGS) entry which is preliminary data.</text>
</comment>
<keyword evidence="2" id="KW-1185">Reference proteome</keyword>
<reference evidence="1 2" key="1">
    <citation type="journal article" date="2019" name="Int. J. Syst. Evol. Microbiol.">
        <title>The Global Catalogue of Microorganisms (GCM) 10K type strain sequencing project: providing services to taxonomists for standard genome sequencing and annotation.</title>
        <authorList>
            <consortium name="The Broad Institute Genomics Platform"/>
            <consortium name="The Broad Institute Genome Sequencing Center for Infectious Disease"/>
            <person name="Wu L."/>
            <person name="Ma J."/>
        </authorList>
    </citation>
    <scope>NUCLEOTIDE SEQUENCE [LARGE SCALE GENOMIC DNA]</scope>
    <source>
        <strain evidence="1 2">JCM 8201</strain>
    </source>
</reference>
<dbReference type="EMBL" id="BAAATZ010000009">
    <property type="protein sequence ID" value="GAA2726497.1"/>
    <property type="molecule type" value="Genomic_DNA"/>
</dbReference>
<dbReference type="Proteomes" id="UP001501842">
    <property type="component" value="Unassembled WGS sequence"/>
</dbReference>
<organism evidence="1 2">
    <name type="scientific">Actinocorallia aurantiaca</name>
    <dbReference type="NCBI Taxonomy" id="46204"/>
    <lineage>
        <taxon>Bacteria</taxon>
        <taxon>Bacillati</taxon>
        <taxon>Actinomycetota</taxon>
        <taxon>Actinomycetes</taxon>
        <taxon>Streptosporangiales</taxon>
        <taxon>Thermomonosporaceae</taxon>
        <taxon>Actinocorallia</taxon>
    </lineage>
</organism>
<gene>
    <name evidence="1" type="ORF">GCM10010439_29220</name>
</gene>
<sequence length="243" mass="26702">MTSALALNLLSSLLAFLLGALARGLYARWRSIGPARRFWRVQSSEQVVIVQSDGPGGDTPLPTLYEGDAMAAATVDHYLSTALGVRTIRIERSKTFSLRRDADSHLVVIGGPNANDFYKRLDGRLEMPYAFELFPRSANLIRLSDNRKLAQEIEEEKTVRDFAVISFLPNPFSPSRRLVILAGCGTMGTYAAAKMVTSTGIRETAGCCRADTPVSVVIEVEIVDGHMTVPRIVETTPWEPEDT</sequence>
<dbReference type="RefSeq" id="WP_344450894.1">
    <property type="nucleotide sequence ID" value="NZ_BAAATZ010000009.1"/>
</dbReference>
<proteinExistence type="predicted"/>
<evidence type="ECO:0000313" key="2">
    <source>
        <dbReference type="Proteomes" id="UP001501842"/>
    </source>
</evidence>
<name>A0ABN3U8T0_9ACTN</name>
<accession>A0ABN3U8T0</accession>
<protein>
    <submittedName>
        <fullName evidence="1">Uncharacterized protein</fullName>
    </submittedName>
</protein>
<evidence type="ECO:0000313" key="1">
    <source>
        <dbReference type="EMBL" id="GAA2726497.1"/>
    </source>
</evidence>